<sequence>MGYLAVEEILEREVRRRMAQEAARLEQKRANERMREAARQREREERSKLGKGSKKDRPLCGAKTRAGGSCAMRTEPGKKRCRLHGGLSTGPKTPEGIERIRQAQLRRWAWRRPAEPDLRAEEAPPADLRTLFAFEDFARRWALNATNVHSEASLANIAPGRPRSTSPSAR</sequence>
<evidence type="ECO:0000313" key="2">
    <source>
        <dbReference type="EMBL" id="GGD93408.1"/>
    </source>
</evidence>
<reference evidence="2" key="1">
    <citation type="journal article" date="2014" name="Int. J. Syst. Evol. Microbiol.">
        <title>Complete genome sequence of Corynebacterium casei LMG S-19264T (=DSM 44701T), isolated from a smear-ripened cheese.</title>
        <authorList>
            <consortium name="US DOE Joint Genome Institute (JGI-PGF)"/>
            <person name="Walter F."/>
            <person name="Albersmeier A."/>
            <person name="Kalinowski J."/>
            <person name="Ruckert C."/>
        </authorList>
    </citation>
    <scope>NUCLEOTIDE SEQUENCE</scope>
    <source>
        <strain evidence="2">CGMCC 1.15367</strain>
    </source>
</reference>
<gene>
    <name evidence="2" type="ORF">GCM10011390_10230</name>
</gene>
<reference evidence="2" key="2">
    <citation type="submission" date="2020-09" db="EMBL/GenBank/DDBJ databases">
        <authorList>
            <person name="Sun Q."/>
            <person name="Zhou Y."/>
        </authorList>
    </citation>
    <scope>NUCLEOTIDE SEQUENCE</scope>
    <source>
        <strain evidence="2">CGMCC 1.15367</strain>
    </source>
</reference>
<organism evidence="2 3">
    <name type="scientific">Aureimonas endophytica</name>
    <dbReference type="NCBI Taxonomy" id="2027858"/>
    <lineage>
        <taxon>Bacteria</taxon>
        <taxon>Pseudomonadati</taxon>
        <taxon>Pseudomonadota</taxon>
        <taxon>Alphaproteobacteria</taxon>
        <taxon>Hyphomicrobiales</taxon>
        <taxon>Aurantimonadaceae</taxon>
        <taxon>Aureimonas</taxon>
    </lineage>
</organism>
<name>A0A916ZG48_9HYPH</name>
<comment type="caution">
    <text evidence="2">The sequence shown here is derived from an EMBL/GenBank/DDBJ whole genome shotgun (WGS) entry which is preliminary data.</text>
</comment>
<accession>A0A916ZG48</accession>
<evidence type="ECO:0000256" key="1">
    <source>
        <dbReference type="SAM" id="MobiDB-lite"/>
    </source>
</evidence>
<keyword evidence="3" id="KW-1185">Reference proteome</keyword>
<dbReference type="InterPro" id="IPR047675">
    <property type="entry name" value="Putative_zinc-bd"/>
</dbReference>
<evidence type="ECO:0000313" key="3">
    <source>
        <dbReference type="Proteomes" id="UP000644699"/>
    </source>
</evidence>
<dbReference type="Proteomes" id="UP000644699">
    <property type="component" value="Unassembled WGS sequence"/>
</dbReference>
<feature type="compositionally biased region" description="Basic and acidic residues" evidence="1">
    <location>
        <begin position="19"/>
        <end position="58"/>
    </location>
</feature>
<proteinExistence type="predicted"/>
<protein>
    <submittedName>
        <fullName evidence="2">Uncharacterized protein</fullName>
    </submittedName>
</protein>
<dbReference type="EMBL" id="BMIQ01000001">
    <property type="protein sequence ID" value="GGD93408.1"/>
    <property type="molecule type" value="Genomic_DNA"/>
</dbReference>
<dbReference type="AlphaFoldDB" id="A0A916ZG48"/>
<feature type="region of interest" description="Disordered" evidence="1">
    <location>
        <begin position="19"/>
        <end position="97"/>
    </location>
</feature>
<dbReference type="NCBIfam" id="NF041373">
    <property type="entry name" value="HGG_STG"/>
    <property type="match status" value="1"/>
</dbReference>